<dbReference type="InterPro" id="IPR007848">
    <property type="entry name" value="Small_mtfrase_dom"/>
</dbReference>
<dbReference type="PANTHER" id="PTHR45875">
    <property type="entry name" value="METHYLTRANSFERASE N6AMT1"/>
    <property type="match status" value="1"/>
</dbReference>
<name>A0A8J4DWD6_9ACTN</name>
<dbReference type="AlphaFoldDB" id="A0A8J4DWD6"/>
<dbReference type="CDD" id="cd02440">
    <property type="entry name" value="AdoMet_MTases"/>
    <property type="match status" value="1"/>
</dbReference>
<dbReference type="GO" id="GO:0008170">
    <property type="term" value="F:N-methyltransferase activity"/>
    <property type="evidence" value="ECO:0007669"/>
    <property type="project" value="UniProtKB-ARBA"/>
</dbReference>
<dbReference type="PANTHER" id="PTHR45875:SF1">
    <property type="entry name" value="METHYLTRANSFERASE N6AMT1"/>
    <property type="match status" value="1"/>
</dbReference>
<proteinExistence type="inferred from homology"/>
<evidence type="ECO:0000256" key="2">
    <source>
        <dbReference type="ARBA" id="ARBA00022603"/>
    </source>
</evidence>
<evidence type="ECO:0000256" key="1">
    <source>
        <dbReference type="ARBA" id="ARBA00006149"/>
    </source>
</evidence>
<reference evidence="8" key="1">
    <citation type="submission" date="2021-01" db="EMBL/GenBank/DDBJ databases">
        <title>Whole genome shotgun sequence of Virgisporangium aliadipatigenens NBRC 105644.</title>
        <authorList>
            <person name="Komaki H."/>
            <person name="Tamura T."/>
        </authorList>
    </citation>
    <scope>NUCLEOTIDE SEQUENCE</scope>
    <source>
        <strain evidence="8">NBRC 105644</strain>
    </source>
</reference>
<feature type="domain" description="DUF7059" evidence="6">
    <location>
        <begin position="20"/>
        <end position="89"/>
    </location>
</feature>
<evidence type="ECO:0000256" key="4">
    <source>
        <dbReference type="ARBA" id="ARBA00022691"/>
    </source>
</evidence>
<keyword evidence="4" id="KW-0949">S-adenosyl-L-methionine</keyword>
<keyword evidence="2 8" id="KW-0489">Methyltransferase</keyword>
<dbReference type="Pfam" id="PF05175">
    <property type="entry name" value="MTS"/>
    <property type="match status" value="1"/>
</dbReference>
<evidence type="ECO:0000313" key="8">
    <source>
        <dbReference type="EMBL" id="GIJ52406.1"/>
    </source>
</evidence>
<dbReference type="Pfam" id="PF23186">
    <property type="entry name" value="DUF7059"/>
    <property type="match status" value="1"/>
</dbReference>
<dbReference type="EMBL" id="BOPF01000081">
    <property type="protein sequence ID" value="GIJ52406.1"/>
    <property type="molecule type" value="Genomic_DNA"/>
</dbReference>
<gene>
    <name evidence="8" type="ORF">Val02_92920</name>
</gene>
<dbReference type="GO" id="GO:0032259">
    <property type="term" value="P:methylation"/>
    <property type="evidence" value="ECO:0007669"/>
    <property type="project" value="UniProtKB-KW"/>
</dbReference>
<dbReference type="Pfam" id="PF25004">
    <property type="entry name" value="DUF7782"/>
    <property type="match status" value="1"/>
</dbReference>
<sequence length="483" mass="51934">MTEALLSPAGIDRLRDALLSAGYTDDGIAARLGPEAVDAVRRNDFRPALRATEGGEPVDTLIRLFVCGQTEPEAAIRAALPEEARRVLVEDNRAAVELEPYGDWWVVSDVSASLRPGVPLPAEHVLGIGGASTTLAQATWRRPVGRALDLGTGCGVQALHLSQHAEAVTATDLSGRALTFAATTAALSGVSWDLRQGDLVRPVAGERFDLVVSNPPFVAGPGTTTHTYRDSGRAGDAVCAELVAAAPALLNPRGTMQFLANWLLTADEEWEDRVAGWLAGTGLDAWVIQREVSDPVAYVDLWLADSGTTDPRTRARWLDWFEENGVTGVGLGLITLRAGGHEDPTVRLEELRQPVEQPLGRHVGRWFERQDWLRSHDKEGLLKARLTTAPDLALRQDAHRGPDGWEVDRQQLALTGGLHWAEEVDPVALALVGGCDGTVALRDQLDLLALAHGVDVAVLAEVAVPLVSHLVERGFLLPAEETQ</sequence>
<dbReference type="GO" id="GO:0003676">
    <property type="term" value="F:nucleic acid binding"/>
    <property type="evidence" value="ECO:0007669"/>
    <property type="project" value="InterPro"/>
</dbReference>
<evidence type="ECO:0000256" key="3">
    <source>
        <dbReference type="ARBA" id="ARBA00022679"/>
    </source>
</evidence>
<comment type="similarity">
    <text evidence="1">Belongs to the eukaryotic/archaeal PrmC-related family.</text>
</comment>
<dbReference type="InterPro" id="IPR055487">
    <property type="entry name" value="DUF7059"/>
</dbReference>
<comment type="caution">
    <text evidence="8">The sequence shown here is derived from an EMBL/GenBank/DDBJ whole genome shotgun (WGS) entry which is preliminary data.</text>
</comment>
<dbReference type="InterPro" id="IPR002052">
    <property type="entry name" value="DNA_methylase_N6_adenine_CS"/>
</dbReference>
<dbReference type="Proteomes" id="UP000619260">
    <property type="component" value="Unassembled WGS sequence"/>
</dbReference>
<evidence type="ECO:0000259" key="6">
    <source>
        <dbReference type="Pfam" id="PF23186"/>
    </source>
</evidence>
<dbReference type="InterPro" id="IPR029063">
    <property type="entry name" value="SAM-dependent_MTases_sf"/>
</dbReference>
<dbReference type="InterPro" id="IPR052190">
    <property type="entry name" value="Euk-Arch_PrmC-MTase"/>
</dbReference>
<feature type="domain" description="DUF7782" evidence="7">
    <location>
        <begin position="365"/>
        <end position="478"/>
    </location>
</feature>
<dbReference type="PROSITE" id="PS00092">
    <property type="entry name" value="N6_MTASE"/>
    <property type="match status" value="1"/>
</dbReference>
<keyword evidence="9" id="KW-1185">Reference proteome</keyword>
<dbReference type="GO" id="GO:0035657">
    <property type="term" value="C:eRF1 methyltransferase complex"/>
    <property type="evidence" value="ECO:0007669"/>
    <property type="project" value="TreeGrafter"/>
</dbReference>
<evidence type="ECO:0000259" key="5">
    <source>
        <dbReference type="Pfam" id="PF05175"/>
    </source>
</evidence>
<dbReference type="SUPFAM" id="SSF53335">
    <property type="entry name" value="S-adenosyl-L-methionine-dependent methyltransferases"/>
    <property type="match status" value="1"/>
</dbReference>
<dbReference type="RefSeq" id="WP_203905808.1">
    <property type="nucleotide sequence ID" value="NZ_BOPF01000081.1"/>
</dbReference>
<organism evidence="8 9">
    <name type="scientific">Virgisporangium aliadipatigenens</name>
    <dbReference type="NCBI Taxonomy" id="741659"/>
    <lineage>
        <taxon>Bacteria</taxon>
        <taxon>Bacillati</taxon>
        <taxon>Actinomycetota</taxon>
        <taxon>Actinomycetes</taxon>
        <taxon>Micromonosporales</taxon>
        <taxon>Micromonosporaceae</taxon>
        <taxon>Virgisporangium</taxon>
    </lineage>
</organism>
<dbReference type="InterPro" id="IPR056684">
    <property type="entry name" value="DUF7782"/>
</dbReference>
<dbReference type="Gene3D" id="3.40.50.150">
    <property type="entry name" value="Vaccinia Virus protein VP39"/>
    <property type="match status" value="1"/>
</dbReference>
<keyword evidence="3" id="KW-0808">Transferase</keyword>
<evidence type="ECO:0000313" key="9">
    <source>
        <dbReference type="Proteomes" id="UP000619260"/>
    </source>
</evidence>
<feature type="domain" description="Methyltransferase small" evidence="5">
    <location>
        <begin position="132"/>
        <end position="266"/>
    </location>
</feature>
<dbReference type="GO" id="GO:0008276">
    <property type="term" value="F:protein methyltransferase activity"/>
    <property type="evidence" value="ECO:0007669"/>
    <property type="project" value="TreeGrafter"/>
</dbReference>
<accession>A0A8J4DWD6</accession>
<evidence type="ECO:0000259" key="7">
    <source>
        <dbReference type="Pfam" id="PF25004"/>
    </source>
</evidence>
<dbReference type="GO" id="GO:0008757">
    <property type="term" value="F:S-adenosylmethionine-dependent methyltransferase activity"/>
    <property type="evidence" value="ECO:0007669"/>
    <property type="project" value="TreeGrafter"/>
</dbReference>
<protein>
    <submittedName>
        <fullName evidence="8">Methyltransferase</fullName>
    </submittedName>
</protein>